<evidence type="ECO:0000313" key="9">
    <source>
        <dbReference type="EMBL" id="RKD30449.1"/>
    </source>
</evidence>
<organism evidence="9 10">
    <name type="scientific">Lacrimispora algidixylanolytica</name>
    <dbReference type="NCBI Taxonomy" id="94868"/>
    <lineage>
        <taxon>Bacteria</taxon>
        <taxon>Bacillati</taxon>
        <taxon>Bacillota</taxon>
        <taxon>Clostridia</taxon>
        <taxon>Lachnospirales</taxon>
        <taxon>Lachnospiraceae</taxon>
        <taxon>Lacrimispora</taxon>
    </lineage>
</organism>
<dbReference type="InterPro" id="IPR011010">
    <property type="entry name" value="DNA_brk_join_enz"/>
</dbReference>
<name>A0A419SZ68_9FIRM</name>
<keyword evidence="3" id="KW-0229">DNA integration</keyword>
<dbReference type="PANTHER" id="PTHR30349:SF41">
    <property type="entry name" value="INTEGRASE_RECOMBINASE PROTEIN MJ0367-RELATED"/>
    <property type="match status" value="1"/>
</dbReference>
<dbReference type="Gene3D" id="1.10.443.10">
    <property type="entry name" value="Intergrase catalytic core"/>
    <property type="match status" value="1"/>
</dbReference>
<keyword evidence="10" id="KW-1185">Reference proteome</keyword>
<dbReference type="EMBL" id="MCIA01000031">
    <property type="protein sequence ID" value="RKD30449.1"/>
    <property type="molecule type" value="Genomic_DNA"/>
</dbReference>
<accession>A0A419SZ68</accession>
<evidence type="ECO:0000256" key="1">
    <source>
        <dbReference type="ARBA" id="ARBA00003283"/>
    </source>
</evidence>
<gene>
    <name evidence="9" type="ORF">BET01_07650</name>
</gene>
<evidence type="ECO:0000313" key="10">
    <source>
        <dbReference type="Proteomes" id="UP000284277"/>
    </source>
</evidence>
<comment type="similarity">
    <text evidence="2">Belongs to the 'phage' integrase family.</text>
</comment>
<sequence length="386" mass="44900">MPRKGENIYKRKDGRWEGRQQKIGGKYHYFYGKSYREVKVKMRLFLENNKLSENIIPISIPNAVDQFNTWLECEIVNRVKPSTYESYYNCLKKYIIPFYLNNYIDEITEESVMDFVKEMKEDTSISEAYKKKILAIFKTALKEILNNKKDSTAILQAVKLPKAEQKEVEIFSMKEQRHIEWTAINYEDKRAIGIILCIYTGIRLGELCALRWSDFDLEAGTMSIKRTVTRTKNFTLQDTKTQLNVGTPKSRTSIRKIPLPAFLVAIAREYILIDDKEDYYVMSGSNVPIDPRAYQKLFKRVLKKAGVKDRKFHSTRHTFATRALELHVDIKTVSEILGHSNVAITMNVYAHSLMEQKKIAIDKFNHMHLTSMEQQSFAVNSSVNTA</sequence>
<comment type="caution">
    <text evidence="9">The sequence shown here is derived from an EMBL/GenBank/DDBJ whole genome shotgun (WGS) entry which is preliminary data.</text>
</comment>
<evidence type="ECO:0000256" key="3">
    <source>
        <dbReference type="ARBA" id="ARBA00022908"/>
    </source>
</evidence>
<evidence type="ECO:0000256" key="5">
    <source>
        <dbReference type="ARBA" id="ARBA00023172"/>
    </source>
</evidence>
<dbReference type="InterPro" id="IPR004107">
    <property type="entry name" value="Integrase_SAM-like_N"/>
</dbReference>
<dbReference type="InterPro" id="IPR013762">
    <property type="entry name" value="Integrase-like_cat_sf"/>
</dbReference>
<dbReference type="InterPro" id="IPR010998">
    <property type="entry name" value="Integrase_recombinase_N"/>
</dbReference>
<evidence type="ECO:0000256" key="6">
    <source>
        <dbReference type="PROSITE-ProRule" id="PRU01248"/>
    </source>
</evidence>
<evidence type="ECO:0000256" key="4">
    <source>
        <dbReference type="ARBA" id="ARBA00023125"/>
    </source>
</evidence>
<dbReference type="Pfam" id="PF00589">
    <property type="entry name" value="Phage_integrase"/>
    <property type="match status" value="1"/>
</dbReference>
<dbReference type="SUPFAM" id="SSF56349">
    <property type="entry name" value="DNA breaking-rejoining enzymes"/>
    <property type="match status" value="1"/>
</dbReference>
<comment type="function">
    <text evidence="1">Site-specific tyrosine recombinase, which acts by catalyzing the cutting and rejoining of the recombining DNA molecules.</text>
</comment>
<dbReference type="InterPro" id="IPR002104">
    <property type="entry name" value="Integrase_catalytic"/>
</dbReference>
<keyword evidence="5" id="KW-0233">DNA recombination</keyword>
<protein>
    <submittedName>
        <fullName evidence="9">Integrase</fullName>
    </submittedName>
</protein>
<dbReference type="AlphaFoldDB" id="A0A419SZ68"/>
<dbReference type="OrthoDB" id="111144at2"/>
<reference evidence="9 10" key="1">
    <citation type="submission" date="2016-08" db="EMBL/GenBank/DDBJ databases">
        <title>A new outlook on sporulation: Clostridium algidixylanolyticum.</title>
        <authorList>
            <person name="Poppleton D.I."/>
            <person name="Gribaldo S."/>
        </authorList>
    </citation>
    <scope>NUCLEOTIDE SEQUENCE [LARGE SCALE GENOMIC DNA]</scope>
    <source>
        <strain evidence="9 10">SPL73</strain>
    </source>
</reference>
<dbReference type="PROSITE" id="PS51898">
    <property type="entry name" value="TYR_RECOMBINASE"/>
    <property type="match status" value="1"/>
</dbReference>
<dbReference type="GO" id="GO:0015074">
    <property type="term" value="P:DNA integration"/>
    <property type="evidence" value="ECO:0007669"/>
    <property type="project" value="UniProtKB-KW"/>
</dbReference>
<dbReference type="InterPro" id="IPR050090">
    <property type="entry name" value="Tyrosine_recombinase_XerCD"/>
</dbReference>
<dbReference type="PROSITE" id="PS51900">
    <property type="entry name" value="CB"/>
    <property type="match status" value="1"/>
</dbReference>
<dbReference type="GO" id="GO:0003677">
    <property type="term" value="F:DNA binding"/>
    <property type="evidence" value="ECO:0007669"/>
    <property type="project" value="UniProtKB-UniRule"/>
</dbReference>
<dbReference type="InterPro" id="IPR044068">
    <property type="entry name" value="CB"/>
</dbReference>
<dbReference type="Proteomes" id="UP000284277">
    <property type="component" value="Unassembled WGS sequence"/>
</dbReference>
<evidence type="ECO:0000259" key="7">
    <source>
        <dbReference type="PROSITE" id="PS51898"/>
    </source>
</evidence>
<evidence type="ECO:0000259" key="8">
    <source>
        <dbReference type="PROSITE" id="PS51900"/>
    </source>
</evidence>
<dbReference type="CDD" id="cd01189">
    <property type="entry name" value="INT_ICEBs1_C_like"/>
    <property type="match status" value="1"/>
</dbReference>
<feature type="domain" description="Core-binding (CB)" evidence="8">
    <location>
        <begin position="58"/>
        <end position="145"/>
    </location>
</feature>
<feature type="domain" description="Tyr recombinase" evidence="7">
    <location>
        <begin position="166"/>
        <end position="362"/>
    </location>
</feature>
<evidence type="ECO:0000256" key="2">
    <source>
        <dbReference type="ARBA" id="ARBA00008857"/>
    </source>
</evidence>
<dbReference type="Pfam" id="PF14659">
    <property type="entry name" value="Phage_int_SAM_3"/>
    <property type="match status" value="1"/>
</dbReference>
<keyword evidence="4 6" id="KW-0238">DNA-binding</keyword>
<dbReference type="Gene3D" id="1.10.150.130">
    <property type="match status" value="1"/>
</dbReference>
<dbReference type="PANTHER" id="PTHR30349">
    <property type="entry name" value="PHAGE INTEGRASE-RELATED"/>
    <property type="match status" value="1"/>
</dbReference>
<dbReference type="RefSeq" id="WP_120198040.1">
    <property type="nucleotide sequence ID" value="NZ_MCIA01000031.1"/>
</dbReference>
<dbReference type="GO" id="GO:0006310">
    <property type="term" value="P:DNA recombination"/>
    <property type="evidence" value="ECO:0007669"/>
    <property type="project" value="UniProtKB-KW"/>
</dbReference>
<proteinExistence type="inferred from homology"/>